<dbReference type="eggNOG" id="COG3550">
    <property type="taxonomic scope" value="Bacteria"/>
</dbReference>
<dbReference type="STRING" id="177437.HRM2_29160"/>
<protein>
    <recommendedName>
        <fullName evidence="3">HipA-like C-terminal domain-containing protein</fullName>
    </recommendedName>
</protein>
<proteinExistence type="predicted"/>
<dbReference type="Proteomes" id="UP000000442">
    <property type="component" value="Chromosome"/>
</dbReference>
<evidence type="ECO:0000313" key="2">
    <source>
        <dbReference type="Proteomes" id="UP000000442"/>
    </source>
</evidence>
<dbReference type="AlphaFoldDB" id="C0QJX8"/>
<reference evidence="1 2" key="1">
    <citation type="journal article" date="2009" name="Environ. Microbiol.">
        <title>Genome sequence of Desulfobacterium autotrophicum HRM2, a marine sulfate reducer oxidizing organic carbon completely to carbon dioxide.</title>
        <authorList>
            <person name="Strittmatter A.W."/>
            <person name="Liesegang H."/>
            <person name="Rabus R."/>
            <person name="Decker I."/>
            <person name="Amann J."/>
            <person name="Andres S."/>
            <person name="Henne A."/>
            <person name="Fricke W.F."/>
            <person name="Martinez-Arias R."/>
            <person name="Bartels D."/>
            <person name="Goesmann A."/>
            <person name="Krause L."/>
            <person name="Puehler A."/>
            <person name="Klenk H.P."/>
            <person name="Richter M."/>
            <person name="Schuler M."/>
            <person name="Gloeckner F.O."/>
            <person name="Meyerdierks A."/>
            <person name="Gottschalk G."/>
            <person name="Amann R."/>
        </authorList>
    </citation>
    <scope>NUCLEOTIDE SEQUENCE [LARGE SCALE GENOMIC DNA]</scope>
    <source>
        <strain evidence="2">ATCC 43914 / DSM 3382 / HRM2</strain>
    </source>
</reference>
<dbReference type="HOGENOM" id="CLU_1324617_0_0_7"/>
<keyword evidence="2" id="KW-1185">Reference proteome</keyword>
<accession>C0QJX8</accession>
<name>C0QJX8_DESAH</name>
<gene>
    <name evidence="1" type="ordered locus">HRM2_29160</name>
</gene>
<organism evidence="1 2">
    <name type="scientific">Desulforapulum autotrophicum (strain ATCC 43914 / DSM 3382 / VKM B-1955 / HRM2)</name>
    <name type="common">Desulfobacterium autotrophicum</name>
    <dbReference type="NCBI Taxonomy" id="177437"/>
    <lineage>
        <taxon>Bacteria</taxon>
        <taxon>Pseudomonadati</taxon>
        <taxon>Thermodesulfobacteriota</taxon>
        <taxon>Desulfobacteria</taxon>
        <taxon>Desulfobacterales</taxon>
        <taxon>Desulfobacteraceae</taxon>
        <taxon>Desulforapulum</taxon>
    </lineage>
</organism>
<dbReference type="KEGG" id="dat:HRM2_29160"/>
<dbReference type="EMBL" id="CP001087">
    <property type="protein sequence ID" value="ACN16004.1"/>
    <property type="molecule type" value="Genomic_DNA"/>
</dbReference>
<evidence type="ECO:0008006" key="3">
    <source>
        <dbReference type="Google" id="ProtNLM"/>
    </source>
</evidence>
<sequence length="207" mass="23537">MGKKLLIQKAKLGRGEQTIPRLLAILGKNGLGALSFVSRHNLPGENSSADMVELKALLEAAFRYDSGLELKEKELQLLFRAGSSPGRARPKALIQKETGSLWIAKFPSCNDKLDVLPDIYERREHSLSFDLNYLPPDKDALKNMAKRQNIKNAEQIMDEVYGSVARWRNVFQQYGVPESDIQRLEWGIQERGRLVYPFLWQVEPVPC</sequence>
<evidence type="ECO:0000313" key="1">
    <source>
        <dbReference type="EMBL" id="ACN16004.1"/>
    </source>
</evidence>